<dbReference type="EMBL" id="BIFS01000001">
    <property type="protein sequence ID" value="GCE21434.1"/>
    <property type="molecule type" value="Genomic_DNA"/>
</dbReference>
<gene>
    <name evidence="1" type="ORF">KDK_52340</name>
</gene>
<dbReference type="RefSeq" id="WP_126553088.1">
    <property type="nucleotide sequence ID" value="NZ_BIFS01000001.1"/>
</dbReference>
<protein>
    <submittedName>
        <fullName evidence="1">Uncharacterized protein</fullName>
    </submittedName>
</protein>
<name>A0A402AQR4_9CHLR</name>
<reference evidence="2" key="1">
    <citation type="submission" date="2018-12" db="EMBL/GenBank/DDBJ databases">
        <title>Tengunoibacter tsumagoiensis gen. nov., sp. nov., Dictyobacter kobayashii sp. nov., D. alpinus sp. nov., and D. joshuensis sp. nov. and description of Dictyobacteraceae fam. nov. within the order Ktedonobacterales isolated from Tengu-no-mugimeshi.</title>
        <authorList>
            <person name="Wang C.M."/>
            <person name="Zheng Y."/>
            <person name="Sakai Y."/>
            <person name="Toyoda A."/>
            <person name="Minakuchi Y."/>
            <person name="Abe K."/>
            <person name="Yokota A."/>
            <person name="Yabe S."/>
        </authorList>
    </citation>
    <scope>NUCLEOTIDE SEQUENCE [LARGE SCALE GENOMIC DNA]</scope>
    <source>
        <strain evidence="2">Uno11</strain>
    </source>
</reference>
<sequence>MPGDFTLSEQQAEALMSLLDLHGSLQVTQVREQNHTYRIICQQQTFYLKVHTKDWYPPDEGETGYSVQHEISAWKIPCPTQSGHAQGGTNGTQP</sequence>
<accession>A0A402AQR4</accession>
<evidence type="ECO:0000313" key="2">
    <source>
        <dbReference type="Proteomes" id="UP000287188"/>
    </source>
</evidence>
<proteinExistence type="predicted"/>
<comment type="caution">
    <text evidence="1">The sequence shown here is derived from an EMBL/GenBank/DDBJ whole genome shotgun (WGS) entry which is preliminary data.</text>
</comment>
<dbReference type="Proteomes" id="UP000287188">
    <property type="component" value="Unassembled WGS sequence"/>
</dbReference>
<organism evidence="1 2">
    <name type="scientific">Dictyobacter kobayashii</name>
    <dbReference type="NCBI Taxonomy" id="2014872"/>
    <lineage>
        <taxon>Bacteria</taxon>
        <taxon>Bacillati</taxon>
        <taxon>Chloroflexota</taxon>
        <taxon>Ktedonobacteria</taxon>
        <taxon>Ktedonobacterales</taxon>
        <taxon>Dictyobacteraceae</taxon>
        <taxon>Dictyobacter</taxon>
    </lineage>
</organism>
<evidence type="ECO:0000313" key="1">
    <source>
        <dbReference type="EMBL" id="GCE21434.1"/>
    </source>
</evidence>
<dbReference type="OrthoDB" id="3078227at2"/>
<keyword evidence="2" id="KW-1185">Reference proteome</keyword>
<dbReference type="AlphaFoldDB" id="A0A402AQR4"/>